<keyword evidence="8" id="KW-0256">Endoplasmic reticulum</keyword>
<evidence type="ECO:0000256" key="13">
    <source>
        <dbReference type="ARBA" id="ARBA00023136"/>
    </source>
</evidence>
<feature type="binding site" description="axial binding residue" evidence="14">
    <location>
        <position position="446"/>
    </location>
    <ligand>
        <name>heme</name>
        <dbReference type="ChEBI" id="CHEBI:30413"/>
    </ligand>
    <ligandPart>
        <name>Fe</name>
        <dbReference type="ChEBI" id="CHEBI:18248"/>
    </ligandPart>
</feature>
<keyword evidence="7 14" id="KW-0479">Metal-binding</keyword>
<accession>A0A232FD51</accession>
<dbReference type="FunFam" id="1.10.630.10:FF:000238">
    <property type="entry name" value="Cytochrome P450 2A6"/>
    <property type="match status" value="1"/>
</dbReference>
<reference evidence="16 17" key="1">
    <citation type="journal article" date="2017" name="Curr. Biol.">
        <title>The Evolution of Venom by Co-option of Single-Copy Genes.</title>
        <authorList>
            <person name="Martinson E.O."/>
            <person name="Mrinalini"/>
            <person name="Kelkar Y.D."/>
            <person name="Chang C.H."/>
            <person name="Werren J.H."/>
        </authorList>
    </citation>
    <scope>NUCLEOTIDE SEQUENCE [LARGE SCALE GENOMIC DNA]</scope>
    <source>
        <strain evidence="16 17">Alberta</strain>
        <tissue evidence="16">Whole body</tissue>
    </source>
</reference>
<comment type="similarity">
    <text evidence="5 15">Belongs to the cytochrome P450 family.</text>
</comment>
<keyword evidence="13" id="KW-0472">Membrane</keyword>
<dbReference type="GO" id="GO:0005506">
    <property type="term" value="F:iron ion binding"/>
    <property type="evidence" value="ECO:0007669"/>
    <property type="project" value="InterPro"/>
</dbReference>
<evidence type="ECO:0000256" key="14">
    <source>
        <dbReference type="PIRSR" id="PIRSR602401-1"/>
    </source>
</evidence>
<dbReference type="GO" id="GO:0005789">
    <property type="term" value="C:endoplasmic reticulum membrane"/>
    <property type="evidence" value="ECO:0007669"/>
    <property type="project" value="UniProtKB-SubCell"/>
</dbReference>
<gene>
    <name evidence="16" type="ORF">TSAR_003385</name>
</gene>
<keyword evidence="10 15" id="KW-0560">Oxidoreductase</keyword>
<evidence type="ECO:0000256" key="6">
    <source>
        <dbReference type="ARBA" id="ARBA00022617"/>
    </source>
</evidence>
<dbReference type="AlphaFoldDB" id="A0A232FD51"/>
<evidence type="ECO:0000256" key="11">
    <source>
        <dbReference type="ARBA" id="ARBA00023004"/>
    </source>
</evidence>
<dbReference type="PROSITE" id="PS00086">
    <property type="entry name" value="CYTOCHROME_P450"/>
    <property type="match status" value="1"/>
</dbReference>
<dbReference type="GO" id="GO:0008395">
    <property type="term" value="F:steroid hydroxylase activity"/>
    <property type="evidence" value="ECO:0007669"/>
    <property type="project" value="TreeGrafter"/>
</dbReference>
<evidence type="ECO:0000256" key="1">
    <source>
        <dbReference type="ARBA" id="ARBA00001971"/>
    </source>
</evidence>
<evidence type="ECO:0008006" key="18">
    <source>
        <dbReference type="Google" id="ProtNLM"/>
    </source>
</evidence>
<comment type="subcellular location">
    <subcellularLocation>
        <location evidence="4">Endoplasmic reticulum membrane</location>
        <topology evidence="4">Peripheral membrane protein</topology>
    </subcellularLocation>
    <subcellularLocation>
        <location evidence="3">Microsome membrane</location>
        <topology evidence="3">Peripheral membrane protein</topology>
    </subcellularLocation>
</comment>
<keyword evidence="11 14" id="KW-0408">Iron</keyword>
<dbReference type="PANTHER" id="PTHR24300">
    <property type="entry name" value="CYTOCHROME P450 508A4-RELATED"/>
    <property type="match status" value="1"/>
</dbReference>
<keyword evidence="6 14" id="KW-0349">Heme</keyword>
<proteinExistence type="inferred from homology"/>
<dbReference type="InterPro" id="IPR036396">
    <property type="entry name" value="Cyt_P450_sf"/>
</dbReference>
<dbReference type="InterPro" id="IPR017972">
    <property type="entry name" value="Cyt_P450_CS"/>
</dbReference>
<comment type="cofactor">
    <cofactor evidence="1 14">
        <name>heme</name>
        <dbReference type="ChEBI" id="CHEBI:30413"/>
    </cofactor>
</comment>
<protein>
    <recommendedName>
        <fullName evidence="18">Cytochrome P450</fullName>
    </recommendedName>
</protein>
<dbReference type="GO" id="GO:0006805">
    <property type="term" value="P:xenobiotic metabolic process"/>
    <property type="evidence" value="ECO:0007669"/>
    <property type="project" value="TreeGrafter"/>
</dbReference>
<dbReference type="InterPro" id="IPR002401">
    <property type="entry name" value="Cyt_P450_E_grp-I"/>
</dbReference>
<name>A0A232FD51_9HYME</name>
<keyword evidence="9" id="KW-0492">Microsome</keyword>
<dbReference type="Gene3D" id="1.10.630.10">
    <property type="entry name" value="Cytochrome P450"/>
    <property type="match status" value="1"/>
</dbReference>
<evidence type="ECO:0000256" key="5">
    <source>
        <dbReference type="ARBA" id="ARBA00010617"/>
    </source>
</evidence>
<dbReference type="GO" id="GO:0006082">
    <property type="term" value="P:organic acid metabolic process"/>
    <property type="evidence" value="ECO:0007669"/>
    <property type="project" value="TreeGrafter"/>
</dbReference>
<organism evidence="16 17">
    <name type="scientific">Trichomalopsis sarcophagae</name>
    <dbReference type="NCBI Taxonomy" id="543379"/>
    <lineage>
        <taxon>Eukaryota</taxon>
        <taxon>Metazoa</taxon>
        <taxon>Ecdysozoa</taxon>
        <taxon>Arthropoda</taxon>
        <taxon>Hexapoda</taxon>
        <taxon>Insecta</taxon>
        <taxon>Pterygota</taxon>
        <taxon>Neoptera</taxon>
        <taxon>Endopterygota</taxon>
        <taxon>Hymenoptera</taxon>
        <taxon>Apocrita</taxon>
        <taxon>Proctotrupomorpha</taxon>
        <taxon>Chalcidoidea</taxon>
        <taxon>Pteromalidae</taxon>
        <taxon>Pteromalinae</taxon>
        <taxon>Trichomalopsis</taxon>
    </lineage>
</organism>
<evidence type="ECO:0000256" key="4">
    <source>
        <dbReference type="ARBA" id="ARBA00004406"/>
    </source>
</evidence>
<evidence type="ECO:0000313" key="17">
    <source>
        <dbReference type="Proteomes" id="UP000215335"/>
    </source>
</evidence>
<dbReference type="PANTHER" id="PTHR24300:SF376">
    <property type="entry name" value="CYTOCHROME P450 15A1"/>
    <property type="match status" value="1"/>
</dbReference>
<evidence type="ECO:0000313" key="16">
    <source>
        <dbReference type="EMBL" id="OXU28287.1"/>
    </source>
</evidence>
<dbReference type="PRINTS" id="PR00385">
    <property type="entry name" value="P450"/>
</dbReference>
<evidence type="ECO:0000256" key="3">
    <source>
        <dbReference type="ARBA" id="ARBA00004174"/>
    </source>
</evidence>
<comment type="function">
    <text evidence="2">May be involved in the metabolism of insect hormones and in the breakdown of synthetic insecticides.</text>
</comment>
<evidence type="ECO:0000256" key="7">
    <source>
        <dbReference type="ARBA" id="ARBA00022723"/>
    </source>
</evidence>
<sequence>MLLLFVGCVVLFVVKLILDWRRNRLKNYPPGPRGLPLIGNLLQVSRLIRKTRFHWGVWRELAARYGPVVQVRLGLANPLLIVSGRDAVIDFLGRRDFDARPDTFEIRHRSFGKKRGIVLNDGPDWAEQKRFLLKVLKDFGFGKQSMEDLVLEDASMLCNILMDKMLDTAIDVHDFSEVTAIAVISSLWNLIAGRRCDPTEKESEMVEILRILKESFRNGSATGSLWQHIPFLRFIMPKYSGFADQQQRVSAMSNYFLDEVARHKKNKKQGESNDLIDKYLDEIASRNNNESSFDELQLVVLLKDLFSAGIETTSNTIGFAISYLAKYPDTQTKIQDELDHIIGSIGVPKLVYKNSLPHLNATIAEVLRLANVAPTTIAHRAVVDCSLLGYDVEKNWSVIGNLRSVHMDPDHWVDSEAFRPERFIDTHGKYVEDPWLMPFGSGRRKCIGENLARISLFLFLASLLQKFRFGLAPGETAPCLLGVNGFTVSPPHINIVITSRCHDKT</sequence>
<dbReference type="GO" id="GO:0020037">
    <property type="term" value="F:heme binding"/>
    <property type="evidence" value="ECO:0007669"/>
    <property type="project" value="InterPro"/>
</dbReference>
<dbReference type="InterPro" id="IPR001128">
    <property type="entry name" value="Cyt_P450"/>
</dbReference>
<evidence type="ECO:0000256" key="2">
    <source>
        <dbReference type="ARBA" id="ARBA00003690"/>
    </source>
</evidence>
<evidence type="ECO:0000256" key="10">
    <source>
        <dbReference type="ARBA" id="ARBA00023002"/>
    </source>
</evidence>
<dbReference type="STRING" id="543379.A0A232FD51"/>
<evidence type="ECO:0000256" key="12">
    <source>
        <dbReference type="ARBA" id="ARBA00023033"/>
    </source>
</evidence>
<evidence type="ECO:0000256" key="15">
    <source>
        <dbReference type="RuleBase" id="RU000461"/>
    </source>
</evidence>
<evidence type="ECO:0000256" key="9">
    <source>
        <dbReference type="ARBA" id="ARBA00022848"/>
    </source>
</evidence>
<dbReference type="InterPro" id="IPR050182">
    <property type="entry name" value="Cytochrome_P450_fam2"/>
</dbReference>
<keyword evidence="17" id="KW-1185">Reference proteome</keyword>
<keyword evidence="12 15" id="KW-0503">Monooxygenase</keyword>
<dbReference type="Proteomes" id="UP000215335">
    <property type="component" value="Unassembled WGS sequence"/>
</dbReference>
<dbReference type="SUPFAM" id="SSF48264">
    <property type="entry name" value="Cytochrome P450"/>
    <property type="match status" value="1"/>
</dbReference>
<dbReference type="EMBL" id="NNAY01000453">
    <property type="protein sequence ID" value="OXU28287.1"/>
    <property type="molecule type" value="Genomic_DNA"/>
</dbReference>
<dbReference type="GO" id="GO:0016712">
    <property type="term" value="F:oxidoreductase activity, acting on paired donors, with incorporation or reduction of molecular oxygen, reduced flavin or flavoprotein as one donor, and incorporation of one atom of oxygen"/>
    <property type="evidence" value="ECO:0007669"/>
    <property type="project" value="TreeGrafter"/>
</dbReference>
<comment type="caution">
    <text evidence="16">The sequence shown here is derived from an EMBL/GenBank/DDBJ whole genome shotgun (WGS) entry which is preliminary data.</text>
</comment>
<evidence type="ECO:0000256" key="8">
    <source>
        <dbReference type="ARBA" id="ARBA00022824"/>
    </source>
</evidence>
<dbReference type="PRINTS" id="PR00463">
    <property type="entry name" value="EP450I"/>
</dbReference>
<dbReference type="Pfam" id="PF00067">
    <property type="entry name" value="p450"/>
    <property type="match status" value="1"/>
</dbReference>
<dbReference type="OrthoDB" id="1055148at2759"/>